<name>A0A521FM60_9SPHI</name>
<accession>A0A521FM60</accession>
<evidence type="ECO:0000313" key="1">
    <source>
        <dbReference type="EMBL" id="SMO97282.1"/>
    </source>
</evidence>
<dbReference type="Proteomes" id="UP000320300">
    <property type="component" value="Unassembled WGS sequence"/>
</dbReference>
<keyword evidence="2" id="KW-1185">Reference proteome</keyword>
<dbReference type="AlphaFoldDB" id="A0A521FM60"/>
<organism evidence="1 2">
    <name type="scientific">Pedobacter westerhofensis</name>
    <dbReference type="NCBI Taxonomy" id="425512"/>
    <lineage>
        <taxon>Bacteria</taxon>
        <taxon>Pseudomonadati</taxon>
        <taxon>Bacteroidota</taxon>
        <taxon>Sphingobacteriia</taxon>
        <taxon>Sphingobacteriales</taxon>
        <taxon>Sphingobacteriaceae</taxon>
        <taxon>Pedobacter</taxon>
    </lineage>
</organism>
<gene>
    <name evidence="1" type="ORF">SAMN06265348_11417</name>
</gene>
<evidence type="ECO:0000313" key="2">
    <source>
        <dbReference type="Proteomes" id="UP000320300"/>
    </source>
</evidence>
<dbReference type="EMBL" id="FXTN01000014">
    <property type="protein sequence ID" value="SMO97282.1"/>
    <property type="molecule type" value="Genomic_DNA"/>
</dbReference>
<reference evidence="1 2" key="1">
    <citation type="submission" date="2017-05" db="EMBL/GenBank/DDBJ databases">
        <authorList>
            <person name="Varghese N."/>
            <person name="Submissions S."/>
        </authorList>
    </citation>
    <scope>NUCLEOTIDE SEQUENCE [LARGE SCALE GENOMIC DNA]</scope>
    <source>
        <strain evidence="1 2">DSM 19036</strain>
    </source>
</reference>
<proteinExistence type="predicted"/>
<protein>
    <submittedName>
        <fullName evidence="1">Uncharacterized protein</fullName>
    </submittedName>
</protein>
<sequence>MLIINNTLKKVHIALISTYLSQGRNEDRFVAQKRKLKENQ</sequence>